<dbReference type="RefSeq" id="WP_206707657.1">
    <property type="nucleotide sequence ID" value="NZ_CP059066.1"/>
</dbReference>
<accession>A0A8A0RS73</accession>
<feature type="domain" description="Aminotransferase class I/classII large" evidence="5">
    <location>
        <begin position="31"/>
        <end position="378"/>
    </location>
</feature>
<dbReference type="InterPro" id="IPR015424">
    <property type="entry name" value="PyrdxlP-dep_Trfase"/>
</dbReference>
<evidence type="ECO:0000259" key="5">
    <source>
        <dbReference type="Pfam" id="PF00155"/>
    </source>
</evidence>
<evidence type="ECO:0000256" key="4">
    <source>
        <dbReference type="RuleBase" id="RU000481"/>
    </source>
</evidence>
<dbReference type="CDD" id="cd00609">
    <property type="entry name" value="AAT_like"/>
    <property type="match status" value="1"/>
</dbReference>
<evidence type="ECO:0000256" key="1">
    <source>
        <dbReference type="ARBA" id="ARBA00001933"/>
    </source>
</evidence>
<dbReference type="InterPro" id="IPR015421">
    <property type="entry name" value="PyrdxlP-dep_Trfase_major"/>
</dbReference>
<comment type="similarity">
    <text evidence="4">Belongs to the class-I pyridoxal-phosphate-dependent aminotransferase family.</text>
</comment>
<dbReference type="GO" id="GO:0030170">
    <property type="term" value="F:pyridoxal phosphate binding"/>
    <property type="evidence" value="ECO:0007669"/>
    <property type="project" value="InterPro"/>
</dbReference>
<dbReference type="Gene3D" id="3.90.1150.10">
    <property type="entry name" value="Aspartate Aminotransferase, domain 1"/>
    <property type="match status" value="1"/>
</dbReference>
<dbReference type="Pfam" id="PF00155">
    <property type="entry name" value="Aminotran_1_2"/>
    <property type="match status" value="1"/>
</dbReference>
<comment type="cofactor">
    <cofactor evidence="1 4">
        <name>pyridoxal 5'-phosphate</name>
        <dbReference type="ChEBI" id="CHEBI:597326"/>
    </cofactor>
</comment>
<dbReference type="InterPro" id="IPR050881">
    <property type="entry name" value="LL-DAP_aminotransferase"/>
</dbReference>
<dbReference type="Gene3D" id="3.40.640.10">
    <property type="entry name" value="Type I PLP-dependent aspartate aminotransferase-like (Major domain)"/>
    <property type="match status" value="1"/>
</dbReference>
<evidence type="ECO:0000313" key="6">
    <source>
        <dbReference type="EMBL" id="QSQ10348.1"/>
    </source>
</evidence>
<dbReference type="KEGG" id="kme:H0A61_02753"/>
<dbReference type="PROSITE" id="PS00105">
    <property type="entry name" value="AA_TRANSFER_CLASS_1"/>
    <property type="match status" value="1"/>
</dbReference>
<protein>
    <recommendedName>
        <fullName evidence="4">Aminotransferase</fullName>
        <ecNumber evidence="4">2.6.1.-</ecNumber>
    </recommendedName>
</protein>
<dbReference type="EC" id="2.6.1.-" evidence="4"/>
<dbReference type="InterPro" id="IPR015422">
    <property type="entry name" value="PyrdxlP-dep_Trfase_small"/>
</dbReference>
<dbReference type="GO" id="GO:0008483">
    <property type="term" value="F:transaminase activity"/>
    <property type="evidence" value="ECO:0007669"/>
    <property type="project" value="UniProtKB-KW"/>
</dbReference>
<evidence type="ECO:0000256" key="3">
    <source>
        <dbReference type="ARBA" id="ARBA00022679"/>
    </source>
</evidence>
<dbReference type="EMBL" id="CP059066">
    <property type="protein sequence ID" value="QSQ10348.1"/>
    <property type="molecule type" value="Genomic_DNA"/>
</dbReference>
<keyword evidence="3 4" id="KW-0808">Transferase</keyword>
<dbReference type="AlphaFoldDB" id="A0A8A0RS73"/>
<evidence type="ECO:0000313" key="7">
    <source>
        <dbReference type="Proteomes" id="UP000662904"/>
    </source>
</evidence>
<proteinExistence type="inferred from homology"/>
<dbReference type="PANTHER" id="PTHR42832:SF3">
    <property type="entry name" value="L-GLUTAMINE--4-(METHYLSULFANYL)-2-OXOBUTANOATE AMINOTRANSFERASE"/>
    <property type="match status" value="1"/>
</dbReference>
<dbReference type="InterPro" id="IPR004839">
    <property type="entry name" value="Aminotransferase_I/II_large"/>
</dbReference>
<sequence>MEFSSRMKNFRSAVFAMMKEKKEELLSRGRKVVDLSVGAPDMPPAPHIIEVLKREISDDKNYVYAISDLPELLDAAACWYKRRFGVELNPKTQISSLIGSQDGLAHISLTIVDPGDTVLVPDPGYPIFSAGPLLAGARIVTMPLKEEKGFLIDLDEIPSDVAAKAKFMIVSYPNNPVTAIAPPEFYRKLIDFAKEYDIIVLHDNAYCELTFDGYKAGSFLSFEGALEIGVEFNSLSKTYNMAGCRVGFALGNEEIIRNLKILKSNMDYGIFLPIQKAAIAALEGPQEYVKETALRYQKRRDILVDGLNSIGWKIRKPPATMFVWAPIPEGFSDSMEFTLFLLEKTGVAVTPGSSFGERGKRFVRIALVQPEEIIEEALALIKESNIF</sequence>
<organism evidence="6 7">
    <name type="scientific">Koleobacter methoxysyntrophicus</name>
    <dbReference type="NCBI Taxonomy" id="2751313"/>
    <lineage>
        <taxon>Bacteria</taxon>
        <taxon>Bacillati</taxon>
        <taxon>Bacillota</taxon>
        <taxon>Clostridia</taxon>
        <taxon>Koleobacterales</taxon>
        <taxon>Koleobacteraceae</taxon>
        <taxon>Koleobacter</taxon>
    </lineage>
</organism>
<dbReference type="Proteomes" id="UP000662904">
    <property type="component" value="Chromosome"/>
</dbReference>
<name>A0A8A0RS73_9FIRM</name>
<dbReference type="PANTHER" id="PTHR42832">
    <property type="entry name" value="AMINO ACID AMINOTRANSFERASE"/>
    <property type="match status" value="1"/>
</dbReference>
<evidence type="ECO:0000256" key="2">
    <source>
        <dbReference type="ARBA" id="ARBA00022576"/>
    </source>
</evidence>
<dbReference type="SUPFAM" id="SSF53383">
    <property type="entry name" value="PLP-dependent transferases"/>
    <property type="match status" value="1"/>
</dbReference>
<dbReference type="InterPro" id="IPR004838">
    <property type="entry name" value="NHTrfase_class1_PyrdxlP-BS"/>
</dbReference>
<keyword evidence="7" id="KW-1185">Reference proteome</keyword>
<keyword evidence="2 4" id="KW-0032">Aminotransferase</keyword>
<reference evidence="6" key="1">
    <citation type="submission" date="2020-07" db="EMBL/GenBank/DDBJ databases">
        <title>Koleobacter methoxysyntrophicus gen. nov., sp. nov., a novel anaerobic bacterium isolated from deep subsurface oil field and proposal of Koleobacterales ord. nov. in the phylum Firmicutes.</title>
        <authorList>
            <person name="Sakamoto S."/>
            <person name="Tamaki H."/>
        </authorList>
    </citation>
    <scope>NUCLEOTIDE SEQUENCE</scope>
    <source>
        <strain evidence="6">NRmbB1</strain>
    </source>
</reference>
<gene>
    <name evidence="6" type="primary">dapL_2</name>
    <name evidence="6" type="ORF">H0A61_02753</name>
</gene>